<reference evidence="1" key="1">
    <citation type="submission" date="2021-06" db="EMBL/GenBank/DDBJ databases">
        <authorList>
            <person name="Kallberg Y."/>
            <person name="Tangrot J."/>
            <person name="Rosling A."/>
        </authorList>
    </citation>
    <scope>NUCLEOTIDE SEQUENCE</scope>
    <source>
        <strain evidence="1">MA453B</strain>
    </source>
</reference>
<dbReference type="EMBL" id="CAJVPY010036865">
    <property type="protein sequence ID" value="CAG8802391.1"/>
    <property type="molecule type" value="Genomic_DNA"/>
</dbReference>
<accession>A0A9N9JXL3</accession>
<evidence type="ECO:0000313" key="2">
    <source>
        <dbReference type="Proteomes" id="UP000789405"/>
    </source>
</evidence>
<feature type="non-terminal residue" evidence="1">
    <location>
        <position position="44"/>
    </location>
</feature>
<comment type="caution">
    <text evidence="1">The sequence shown here is derived from an EMBL/GenBank/DDBJ whole genome shotgun (WGS) entry which is preliminary data.</text>
</comment>
<gene>
    <name evidence="1" type="ORF">DERYTH_LOCUS23670</name>
</gene>
<dbReference type="AlphaFoldDB" id="A0A9N9JXL3"/>
<sequence length="44" mass="5497">MLLPTNNKEFINDPQQIRKFAIKEMFEFCHTNDLFEVWCYLWNE</sequence>
<protein>
    <submittedName>
        <fullName evidence="1">25001_t:CDS:1</fullName>
    </submittedName>
</protein>
<dbReference type="OrthoDB" id="3262412at2759"/>
<keyword evidence="2" id="KW-1185">Reference proteome</keyword>
<name>A0A9N9JXL3_9GLOM</name>
<dbReference type="Proteomes" id="UP000789405">
    <property type="component" value="Unassembled WGS sequence"/>
</dbReference>
<evidence type="ECO:0000313" key="1">
    <source>
        <dbReference type="EMBL" id="CAG8802391.1"/>
    </source>
</evidence>
<proteinExistence type="predicted"/>
<organism evidence="1 2">
    <name type="scientific">Dentiscutata erythropus</name>
    <dbReference type="NCBI Taxonomy" id="1348616"/>
    <lineage>
        <taxon>Eukaryota</taxon>
        <taxon>Fungi</taxon>
        <taxon>Fungi incertae sedis</taxon>
        <taxon>Mucoromycota</taxon>
        <taxon>Glomeromycotina</taxon>
        <taxon>Glomeromycetes</taxon>
        <taxon>Diversisporales</taxon>
        <taxon>Gigasporaceae</taxon>
        <taxon>Dentiscutata</taxon>
    </lineage>
</organism>